<organism evidence="1 2">
    <name type="scientific">Catharanthus roseus</name>
    <name type="common">Madagascar periwinkle</name>
    <name type="synonym">Vinca rosea</name>
    <dbReference type="NCBI Taxonomy" id="4058"/>
    <lineage>
        <taxon>Eukaryota</taxon>
        <taxon>Viridiplantae</taxon>
        <taxon>Streptophyta</taxon>
        <taxon>Embryophyta</taxon>
        <taxon>Tracheophyta</taxon>
        <taxon>Spermatophyta</taxon>
        <taxon>Magnoliopsida</taxon>
        <taxon>eudicotyledons</taxon>
        <taxon>Gunneridae</taxon>
        <taxon>Pentapetalae</taxon>
        <taxon>asterids</taxon>
        <taxon>lamiids</taxon>
        <taxon>Gentianales</taxon>
        <taxon>Apocynaceae</taxon>
        <taxon>Rauvolfioideae</taxon>
        <taxon>Vinceae</taxon>
        <taxon>Catharanthinae</taxon>
        <taxon>Catharanthus</taxon>
    </lineage>
</organism>
<dbReference type="EMBL" id="CM044706">
    <property type="protein sequence ID" value="KAI5655929.1"/>
    <property type="molecule type" value="Genomic_DNA"/>
</dbReference>
<evidence type="ECO:0000313" key="1">
    <source>
        <dbReference type="EMBL" id="KAI5655929.1"/>
    </source>
</evidence>
<protein>
    <submittedName>
        <fullName evidence="1">Uncharacterized protein</fullName>
    </submittedName>
</protein>
<keyword evidence="2" id="KW-1185">Reference proteome</keyword>
<name>A0ACC0A543_CATRO</name>
<proteinExistence type="predicted"/>
<evidence type="ECO:0000313" key="2">
    <source>
        <dbReference type="Proteomes" id="UP001060085"/>
    </source>
</evidence>
<sequence>MFCSTQPKPFLSSSSLLPFSSLSSSPLLSLFFHAQIERKNIKKLMKMRGPLILHQEEEQKALLRETHKFFTKFHCPVSDHQIEGESEEPNDSDHTNIIVCQFLGVDDDENEPTLQQDSIERTIYWESQEALLQEILEQYSSSGSKLREEIRRHIEIARATSFCNCTGPKLDGCTNCLRGRVIHLLCAKGFEARICTSTWKRTSKIPGGSHEYIEVIVRSQGKKRRVVFLIEIEFKDEFKMAKACDEHKKLIELLPESYIGKPEHLNAIVSIMCDAAKRSTAEKKIHMGPWRKKSFMQMKWSASHENQRRFDSQPSSQVGLVSSKQNGMSRVLPLTASTAVSVA</sequence>
<dbReference type="Proteomes" id="UP001060085">
    <property type="component" value="Linkage Group LG06"/>
</dbReference>
<accession>A0ACC0A543</accession>
<comment type="caution">
    <text evidence="1">The sequence shown here is derived from an EMBL/GenBank/DDBJ whole genome shotgun (WGS) entry which is preliminary data.</text>
</comment>
<reference evidence="2" key="1">
    <citation type="journal article" date="2023" name="Nat. Plants">
        <title>Single-cell RNA sequencing provides a high-resolution roadmap for understanding the multicellular compartmentation of specialized metabolism.</title>
        <authorList>
            <person name="Sun S."/>
            <person name="Shen X."/>
            <person name="Li Y."/>
            <person name="Li Y."/>
            <person name="Wang S."/>
            <person name="Li R."/>
            <person name="Zhang H."/>
            <person name="Shen G."/>
            <person name="Guo B."/>
            <person name="Wei J."/>
            <person name="Xu J."/>
            <person name="St-Pierre B."/>
            <person name="Chen S."/>
            <person name="Sun C."/>
        </authorList>
    </citation>
    <scope>NUCLEOTIDE SEQUENCE [LARGE SCALE GENOMIC DNA]</scope>
</reference>
<gene>
    <name evidence="1" type="ORF">M9H77_24722</name>
</gene>